<evidence type="ECO:0000313" key="6">
    <source>
        <dbReference type="Proteomes" id="UP000001306"/>
    </source>
</evidence>
<keyword evidence="1" id="KW-0677">Repeat</keyword>
<dbReference type="Pfam" id="PF05593">
    <property type="entry name" value="RHS_repeat"/>
    <property type="match status" value="6"/>
</dbReference>
<dbReference type="EMBL" id="AE016822">
    <property type="protein sequence ID" value="AAT89605.1"/>
    <property type="molecule type" value="Genomic_DNA"/>
</dbReference>
<keyword evidence="6" id="KW-1185">Reference proteome</keyword>
<dbReference type="HOGENOM" id="CLU_292834_0_0_11"/>
<dbReference type="InterPro" id="IPR050708">
    <property type="entry name" value="T6SS_VgrG/RHS"/>
</dbReference>
<gene>
    <name evidence="5" type="ordered locus">Lxx18740</name>
</gene>
<feature type="domain" description="DUF6531" evidence="3">
    <location>
        <begin position="73"/>
        <end position="145"/>
    </location>
</feature>
<dbReference type="InterPro" id="IPR045351">
    <property type="entry name" value="DUF6531"/>
</dbReference>
<feature type="domain" description="Teneurin-like YD-shell" evidence="4">
    <location>
        <begin position="776"/>
        <end position="976"/>
    </location>
</feature>
<dbReference type="PANTHER" id="PTHR32305:SF15">
    <property type="entry name" value="PROTEIN RHSA-RELATED"/>
    <property type="match status" value="1"/>
</dbReference>
<evidence type="ECO:0000313" key="5">
    <source>
        <dbReference type="EMBL" id="AAT89605.1"/>
    </source>
</evidence>
<dbReference type="InterPro" id="IPR031325">
    <property type="entry name" value="RHS_repeat"/>
</dbReference>
<feature type="compositionally biased region" description="Basic and acidic residues" evidence="2">
    <location>
        <begin position="756"/>
        <end position="766"/>
    </location>
</feature>
<protein>
    <submittedName>
        <fullName evidence="5">RHS-related protein</fullName>
    </submittedName>
</protein>
<dbReference type="PANTHER" id="PTHR32305">
    <property type="match status" value="1"/>
</dbReference>
<dbReference type="Gene3D" id="2.180.10.10">
    <property type="entry name" value="RHS repeat-associated core"/>
    <property type="match status" value="5"/>
</dbReference>
<feature type="region of interest" description="Disordered" evidence="2">
    <location>
        <begin position="503"/>
        <end position="525"/>
    </location>
</feature>
<feature type="region of interest" description="Disordered" evidence="2">
    <location>
        <begin position="755"/>
        <end position="780"/>
    </location>
</feature>
<evidence type="ECO:0000259" key="3">
    <source>
        <dbReference type="Pfam" id="PF20148"/>
    </source>
</evidence>
<sequence length="1039" mass="112689">MRGWTLMSGMRSGRVRSRGVFEAVGTGGGVVTVSDTSIGAALASVGLDIFRDDFTIGPFSALGTPPTNGFADDPVNTATGNFLEPETDLPFSGGAASLACTRMYNSLDARVGVFGVGWSSVFDVRLTLDEEGAGFVMADGRQVCFPRQGAGWDRGTGENFWLAEEPAGTLPLRREAAGAALVVRNNAGGWWAFSLAGVWLGSGNGPGTTVRVLREESGRVSGLVHEWGRSLTVEYAGDRVASVSASDGRRLEYLYDDERRLVGVQDAVGTRSYRWNSQGLVDRVVSAAGVVECENAYDDTGRVIQQVTAFGRTVRFAYLRGRVTSVSDDDGTRANTWVSDAKGRVVGVIDADGNRQSMAYDRHGNLVPVTERDGQTTVHAVDDRGRRTRTVTAEGADVVYGYDEHDRVTTVVTASGGTVEYAYASEGDRNPCRVTDPGGVVTELSWEEGVLTRVTDPLGATTRYEYGPHGELVTTIDPLGRAVTKQFDDLGNVSAVTLPDGDAWGTPMTRSPGCERSPTRPADWRRDYNATGQLAVTVDPTGVRTENTRVEQSDGSAELIGYDPCGRPVEVLDAEGGLTRILRDRAGRVIQVTTPAGRITRYGIRRFAYDEAGQLTATTTGLGGLTRYEYDTRGRMVRVTDPAGGVTTRTYTPLDKVATSTDPLGRTTAAEYDAAGRQVSQTDPDGVTTEWEHDAAGLVCALRVAGRLVSRIDRDPRSRTATITDHTHPGGDPVTHTLRYNRHDRLVERTTGGQRTRWEYDPDGHRTGMLAPGGDRTDYRHDTTGRVIEIARTGFGSVQYEYDADGRMLRAQAGDLLQTWEYRAGHPIRHTRITPDSAHTTTIARDEDDRITGIHRPDTRTDYRYNDACQLTAATTSSPGATTRATWTYDTAGRLIAETRDHSTRTHEYDAAGQLLTSTAGPQRTTFAYDGAGRRTHTTTGTRTTTGDRSTHYQWGDTGHLTGITEHTSDTTRKTRLWVNALGELAEVDGTASVWDTASPIPALTTFGETSVLHAPGGLTGLDGTWITPDWRDTHRQRR</sequence>
<dbReference type="NCBIfam" id="TIGR01643">
    <property type="entry name" value="YD_repeat_2x"/>
    <property type="match status" value="8"/>
</dbReference>
<dbReference type="Pfam" id="PF25023">
    <property type="entry name" value="TEN_YD-shell"/>
    <property type="match status" value="1"/>
</dbReference>
<evidence type="ECO:0000259" key="4">
    <source>
        <dbReference type="Pfam" id="PF25023"/>
    </source>
</evidence>
<dbReference type="eggNOG" id="COG3209">
    <property type="taxonomic scope" value="Bacteria"/>
</dbReference>
<proteinExistence type="predicted"/>
<organism evidence="5 6">
    <name type="scientific">Leifsonia xyli subsp. xyli (strain CTCB07)</name>
    <dbReference type="NCBI Taxonomy" id="281090"/>
    <lineage>
        <taxon>Bacteria</taxon>
        <taxon>Bacillati</taxon>
        <taxon>Actinomycetota</taxon>
        <taxon>Actinomycetes</taxon>
        <taxon>Micrococcales</taxon>
        <taxon>Microbacteriaceae</taxon>
        <taxon>Leifsonia</taxon>
    </lineage>
</organism>
<dbReference type="STRING" id="281090.Lxx18740"/>
<reference evidence="5 6" key="1">
    <citation type="journal article" date="2004" name="Mol. Plant Microbe Interact.">
        <title>The genome sequence of the Gram-positive sugarcane pathogen Leifsonia xyli subsp. xyli.</title>
        <authorList>
            <person name="Monteiro-Vitorello C.B."/>
            <person name="Camargo L.E.A."/>
            <person name="Van Sluys M.A."/>
            <person name="Kitajima J.P."/>
            <person name="Truffi D."/>
            <person name="do Amaral A.M."/>
            <person name="Harakava R."/>
            <person name="de Oliveira J.C.F."/>
            <person name="Wood D."/>
            <person name="de Oliveira M.C."/>
            <person name="Miyaki C.Y."/>
            <person name="Takita M.A."/>
            <person name="da Silva A.C.R."/>
            <person name="Furlan L.R."/>
            <person name="Carraro D.M."/>
            <person name="Camarotte G."/>
            <person name="Almeida N.F. Jr."/>
            <person name="Carrer H."/>
            <person name="Coutinho L.L."/>
            <person name="El-Dorry H.A."/>
            <person name="Ferro M.I.T."/>
            <person name="Gagliardi P.R."/>
            <person name="Giglioti E."/>
            <person name="Goldman M.H.S."/>
            <person name="Goldman G.H."/>
            <person name="Kimura E.T."/>
            <person name="Ferro E.S."/>
            <person name="Kuramae E.E."/>
            <person name="Lemos E.G.M."/>
            <person name="Lemos M.V.F."/>
            <person name="Mauro S.M.Z."/>
            <person name="Machado M.A."/>
            <person name="Marino C.L."/>
            <person name="Menck C.F."/>
            <person name="Nunes L.R."/>
            <person name="Oliveira R.C."/>
            <person name="Pereira G.G."/>
            <person name="Siqueira W."/>
            <person name="de Souza A.A."/>
            <person name="Tsai S.M."/>
            <person name="Zanca A.S."/>
            <person name="Simpson A.J.G."/>
            <person name="Brumbley S.M."/>
            <person name="Setubal J.C."/>
        </authorList>
    </citation>
    <scope>NUCLEOTIDE SEQUENCE [LARGE SCALE GENOMIC DNA]</scope>
    <source>
        <strain evidence="5 6">CTCB07</strain>
    </source>
</reference>
<feature type="region of interest" description="Disordered" evidence="2">
    <location>
        <begin position="718"/>
        <end position="737"/>
    </location>
</feature>
<dbReference type="AlphaFoldDB" id="Q6ADD9"/>
<dbReference type="InterPro" id="IPR056823">
    <property type="entry name" value="TEN-like_YD-shell"/>
</dbReference>
<dbReference type="Proteomes" id="UP000001306">
    <property type="component" value="Chromosome"/>
</dbReference>
<dbReference type="KEGG" id="lxx:Lxx18740"/>
<evidence type="ECO:0000256" key="2">
    <source>
        <dbReference type="SAM" id="MobiDB-lite"/>
    </source>
</evidence>
<dbReference type="Pfam" id="PF20148">
    <property type="entry name" value="DUF6531"/>
    <property type="match status" value="1"/>
</dbReference>
<dbReference type="InterPro" id="IPR006530">
    <property type="entry name" value="YD"/>
</dbReference>
<name>Q6ADD9_LEIXX</name>
<accession>Q6ADD9</accession>
<evidence type="ECO:0000256" key="1">
    <source>
        <dbReference type="ARBA" id="ARBA00022737"/>
    </source>
</evidence>